<dbReference type="RefSeq" id="XP_002673964.1">
    <property type="nucleotide sequence ID" value="XM_002673918.1"/>
</dbReference>
<keyword evidence="5" id="KW-0206">Cytoskeleton</keyword>
<sequence length="207" mass="22867">MSAISLVNLNKRDAISSAMVKPPLSALVTTASSFLINNKVQENILLSQHMIYIDEGTIIHPRCVLECGNNSKGIKIGKNNIIEEGVVIINQGTDTLTIGNNNHIKAGVYISGNVKIGDYNVLECKCKIDNNVKIEEYCIINALCELGGDNGAMCQLPSYTIILGLNGARKSMLKQKEKIRSLHEHQIQQQLLTLRSILPNYHKAWKI</sequence>
<proteinExistence type="inferred from homology"/>
<comment type="subcellular location">
    <subcellularLocation>
        <location evidence="1">Cytoplasm</location>
        <location evidence="1">Cytoskeleton</location>
    </subcellularLocation>
</comment>
<dbReference type="AlphaFoldDB" id="D2VPJ7"/>
<dbReference type="Proteomes" id="UP000006671">
    <property type="component" value="Unassembled WGS sequence"/>
</dbReference>
<organism evidence="8">
    <name type="scientific">Naegleria gruberi</name>
    <name type="common">Amoeba</name>
    <dbReference type="NCBI Taxonomy" id="5762"/>
    <lineage>
        <taxon>Eukaryota</taxon>
        <taxon>Discoba</taxon>
        <taxon>Heterolobosea</taxon>
        <taxon>Tetramitia</taxon>
        <taxon>Eutetramitia</taxon>
        <taxon>Vahlkampfiidae</taxon>
        <taxon>Naegleria</taxon>
    </lineage>
</organism>
<dbReference type="eggNOG" id="KOG4042">
    <property type="taxonomic scope" value="Eukaryota"/>
</dbReference>
<dbReference type="SUPFAM" id="SSF51161">
    <property type="entry name" value="Trimeric LpxA-like enzymes"/>
    <property type="match status" value="1"/>
</dbReference>
<dbReference type="EMBL" id="GG738887">
    <property type="protein sequence ID" value="EFC41220.1"/>
    <property type="molecule type" value="Genomic_DNA"/>
</dbReference>
<evidence type="ECO:0000313" key="8">
    <source>
        <dbReference type="Proteomes" id="UP000006671"/>
    </source>
</evidence>
<evidence type="ECO:0000256" key="6">
    <source>
        <dbReference type="ARBA" id="ARBA00034687"/>
    </source>
</evidence>
<name>D2VPJ7_NAEGR</name>
<dbReference type="Gene3D" id="2.160.10.10">
    <property type="entry name" value="Hexapeptide repeat proteins"/>
    <property type="match status" value="1"/>
</dbReference>
<keyword evidence="8" id="KW-1185">Reference proteome</keyword>
<evidence type="ECO:0000256" key="2">
    <source>
        <dbReference type="ARBA" id="ARBA00007719"/>
    </source>
</evidence>
<dbReference type="VEuPathDB" id="AmoebaDB:NAEGRDRAFT_70884"/>
<comment type="function">
    <text evidence="6">Part of the dynactin complex that activates the molecular motor dynein for ultra-processive transport along microtubules.</text>
</comment>
<dbReference type="InterPro" id="IPR027777">
    <property type="entry name" value="DCTN6"/>
</dbReference>
<evidence type="ECO:0000256" key="5">
    <source>
        <dbReference type="ARBA" id="ARBA00023212"/>
    </source>
</evidence>
<reference evidence="7 8" key="1">
    <citation type="journal article" date="2010" name="Cell">
        <title>The genome of Naegleria gruberi illuminates early eukaryotic versatility.</title>
        <authorList>
            <person name="Fritz-Laylin L.K."/>
            <person name="Prochnik S.E."/>
            <person name="Ginger M.L."/>
            <person name="Dacks J.B."/>
            <person name="Carpenter M.L."/>
            <person name="Field M.C."/>
            <person name="Kuo A."/>
            <person name="Paredez A."/>
            <person name="Chapman J."/>
            <person name="Pham J."/>
            <person name="Shu S."/>
            <person name="Neupane R."/>
            <person name="Cipriano M."/>
            <person name="Mancuso J."/>
            <person name="Tu H."/>
            <person name="Salamov A."/>
            <person name="Lindquist E."/>
            <person name="Shapiro H."/>
            <person name="Lucas S."/>
            <person name="Grigoriev I.V."/>
            <person name="Cande W.Z."/>
            <person name="Fulton C."/>
            <person name="Rokhsar D.S."/>
            <person name="Dawson S.C."/>
        </authorList>
    </citation>
    <scope>NUCLEOTIDE SEQUENCE [LARGE SCALE GENOMIC DNA]</scope>
    <source>
        <strain evidence="7 8">NEG-M</strain>
    </source>
</reference>
<evidence type="ECO:0000256" key="1">
    <source>
        <dbReference type="ARBA" id="ARBA00004245"/>
    </source>
</evidence>
<dbReference type="PANTHER" id="PTHR13072:SF0">
    <property type="entry name" value="DYNACTIN SUBUNIT 6"/>
    <property type="match status" value="1"/>
</dbReference>
<keyword evidence="4" id="KW-0963">Cytoplasm</keyword>
<dbReference type="STRING" id="5762.D2VPJ7"/>
<evidence type="ECO:0000313" key="7">
    <source>
        <dbReference type="EMBL" id="EFC41220.1"/>
    </source>
</evidence>
<dbReference type="GO" id="GO:0070840">
    <property type="term" value="F:dynein complex binding"/>
    <property type="evidence" value="ECO:0007669"/>
    <property type="project" value="TreeGrafter"/>
</dbReference>
<dbReference type="GO" id="GO:0005869">
    <property type="term" value="C:dynactin complex"/>
    <property type="evidence" value="ECO:0007669"/>
    <property type="project" value="InterPro"/>
</dbReference>
<evidence type="ECO:0000256" key="4">
    <source>
        <dbReference type="ARBA" id="ARBA00022490"/>
    </source>
</evidence>
<accession>D2VPJ7</accession>
<dbReference type="PANTHER" id="PTHR13072">
    <property type="entry name" value="DYNACTIN 6"/>
    <property type="match status" value="1"/>
</dbReference>
<dbReference type="InterPro" id="IPR011004">
    <property type="entry name" value="Trimer_LpxA-like_sf"/>
</dbReference>
<dbReference type="GeneID" id="8851098"/>
<protein>
    <recommendedName>
        <fullName evidence="3">Dynactin subunit 6</fullName>
    </recommendedName>
</protein>
<dbReference type="GO" id="GO:0007052">
    <property type="term" value="P:mitotic spindle organization"/>
    <property type="evidence" value="ECO:0007669"/>
    <property type="project" value="TreeGrafter"/>
</dbReference>
<gene>
    <name evidence="7" type="ORF">NAEGRDRAFT_70884</name>
</gene>
<evidence type="ECO:0000256" key="3">
    <source>
        <dbReference type="ARBA" id="ARBA00016573"/>
    </source>
</evidence>
<dbReference type="InParanoid" id="D2VPJ7"/>
<comment type="similarity">
    <text evidence="2">Belongs to the dynactin subunits 5/6 family. Dynactin subunit 6 subfamily.</text>
</comment>
<dbReference type="OrthoDB" id="2355at2759"/>
<dbReference type="KEGG" id="ngr:NAEGRDRAFT_70884"/>